<dbReference type="AlphaFoldDB" id="A0A1X7T1G2"/>
<sequence>MRLRVRIPLWSEVFLFFNIFFRDPNTILANRRPGFYLRKYGKRPGFYLNIYGTYY</sequence>
<organism evidence="1">
    <name type="scientific">Amphimedon queenslandica</name>
    <name type="common">Sponge</name>
    <dbReference type="NCBI Taxonomy" id="400682"/>
    <lineage>
        <taxon>Eukaryota</taxon>
        <taxon>Metazoa</taxon>
        <taxon>Porifera</taxon>
        <taxon>Demospongiae</taxon>
        <taxon>Heteroscleromorpha</taxon>
        <taxon>Haplosclerida</taxon>
        <taxon>Niphatidae</taxon>
        <taxon>Amphimedon</taxon>
    </lineage>
</organism>
<reference evidence="1" key="1">
    <citation type="submission" date="2017-05" db="UniProtKB">
        <authorList>
            <consortium name="EnsemblMetazoa"/>
        </authorList>
    </citation>
    <scope>IDENTIFICATION</scope>
</reference>
<dbReference type="EnsemblMetazoa" id="Aqu2.1.08048_001">
    <property type="protein sequence ID" value="Aqu2.1.08048_001"/>
    <property type="gene ID" value="Aqu2.1.08048"/>
</dbReference>
<dbReference type="InParanoid" id="A0A1X7T1G2"/>
<evidence type="ECO:0000313" key="1">
    <source>
        <dbReference type="EnsemblMetazoa" id="Aqu2.1.08048_001"/>
    </source>
</evidence>
<accession>A0A1X7T1G2</accession>
<protein>
    <submittedName>
        <fullName evidence="1">Uncharacterized protein</fullName>
    </submittedName>
</protein>
<proteinExistence type="predicted"/>
<name>A0A1X7T1G2_AMPQE</name>